<dbReference type="PANTHER" id="PTHR47894">
    <property type="entry name" value="HTH-TYPE TRANSCRIPTIONAL REGULATOR GADX"/>
    <property type="match status" value="1"/>
</dbReference>
<dbReference type="GO" id="GO:0003700">
    <property type="term" value="F:DNA-binding transcription factor activity"/>
    <property type="evidence" value="ECO:0007669"/>
    <property type="project" value="InterPro"/>
</dbReference>
<dbReference type="GO" id="GO:0005829">
    <property type="term" value="C:cytosol"/>
    <property type="evidence" value="ECO:0007669"/>
    <property type="project" value="TreeGrafter"/>
</dbReference>
<dbReference type="SMART" id="SM00342">
    <property type="entry name" value="HTH_ARAC"/>
    <property type="match status" value="1"/>
</dbReference>
<keyword evidence="3" id="KW-0804">Transcription</keyword>
<dbReference type="SUPFAM" id="SSF46689">
    <property type="entry name" value="Homeodomain-like"/>
    <property type="match status" value="1"/>
</dbReference>
<keyword evidence="1" id="KW-0805">Transcription regulation</keyword>
<keyword evidence="2" id="KW-0238">DNA-binding</keyword>
<reference evidence="6" key="1">
    <citation type="submission" date="2019-04" db="EMBL/GenBank/DDBJ databases">
        <authorList>
            <person name="Brambilla D."/>
        </authorList>
    </citation>
    <scope>NUCLEOTIDE SEQUENCE</scope>
    <source>
        <strain evidence="6">BAL1</strain>
    </source>
</reference>
<dbReference type="EMBL" id="CAAJGR010000006">
    <property type="protein sequence ID" value="VHO05809.1"/>
    <property type="molecule type" value="Genomic_DNA"/>
</dbReference>
<name>A0A486XU37_9GAMM</name>
<sequence>MKHQIVSSHSTSKGDSPQASPLQPVLLQLRQLIMQQLPAAPRLHDAARALHMSSRTLQRALQQANTSFRQLVSECRHQLAQRYLDDANLSLQQIAFQLGFEEQSSFQKAFKCWQGCSPGAFRRRKAPLVTRSQYPTAHKTLLQVNYGIN</sequence>
<feature type="domain" description="HTH araC/xylS-type" evidence="5">
    <location>
        <begin position="27"/>
        <end position="124"/>
    </location>
</feature>
<dbReference type="AlphaFoldDB" id="A0A486XU37"/>
<evidence type="ECO:0000259" key="5">
    <source>
        <dbReference type="PROSITE" id="PS01124"/>
    </source>
</evidence>
<dbReference type="InterPro" id="IPR018060">
    <property type="entry name" value="HTH_AraC"/>
</dbReference>
<protein>
    <submittedName>
        <fullName evidence="6">Transcriptional regulator, AraC family</fullName>
    </submittedName>
</protein>
<dbReference type="InterPro" id="IPR009057">
    <property type="entry name" value="Homeodomain-like_sf"/>
</dbReference>
<feature type="region of interest" description="Disordered" evidence="4">
    <location>
        <begin position="1"/>
        <end position="20"/>
    </location>
</feature>
<evidence type="ECO:0000256" key="4">
    <source>
        <dbReference type="SAM" id="MobiDB-lite"/>
    </source>
</evidence>
<evidence type="ECO:0000256" key="3">
    <source>
        <dbReference type="ARBA" id="ARBA00023163"/>
    </source>
</evidence>
<organism evidence="6">
    <name type="scientific">Rheinheimera sp. BAL341</name>
    <dbReference type="NCBI Taxonomy" id="1708203"/>
    <lineage>
        <taxon>Bacteria</taxon>
        <taxon>Pseudomonadati</taxon>
        <taxon>Pseudomonadota</taxon>
        <taxon>Gammaproteobacteria</taxon>
        <taxon>Chromatiales</taxon>
        <taxon>Chromatiaceae</taxon>
        <taxon>Rheinheimera</taxon>
    </lineage>
</organism>
<evidence type="ECO:0000256" key="2">
    <source>
        <dbReference type="ARBA" id="ARBA00023125"/>
    </source>
</evidence>
<dbReference type="Pfam" id="PF12833">
    <property type="entry name" value="HTH_18"/>
    <property type="match status" value="1"/>
</dbReference>
<dbReference type="GO" id="GO:0000976">
    <property type="term" value="F:transcription cis-regulatory region binding"/>
    <property type="evidence" value="ECO:0007669"/>
    <property type="project" value="TreeGrafter"/>
</dbReference>
<evidence type="ECO:0000256" key="1">
    <source>
        <dbReference type="ARBA" id="ARBA00023015"/>
    </source>
</evidence>
<accession>A0A486XU37</accession>
<proteinExistence type="predicted"/>
<dbReference type="Gene3D" id="1.10.10.60">
    <property type="entry name" value="Homeodomain-like"/>
    <property type="match status" value="1"/>
</dbReference>
<dbReference type="PANTHER" id="PTHR47894:SF1">
    <property type="entry name" value="HTH-TYPE TRANSCRIPTIONAL REGULATOR VQSM"/>
    <property type="match status" value="1"/>
</dbReference>
<gene>
    <name evidence="6" type="ORF">BAL341_2895</name>
</gene>
<evidence type="ECO:0000313" key="6">
    <source>
        <dbReference type="EMBL" id="VHO05809.1"/>
    </source>
</evidence>
<dbReference type="PROSITE" id="PS01124">
    <property type="entry name" value="HTH_ARAC_FAMILY_2"/>
    <property type="match status" value="1"/>
</dbReference>